<feature type="signal peptide" evidence="1">
    <location>
        <begin position="1"/>
        <end position="23"/>
    </location>
</feature>
<proteinExistence type="predicted"/>
<organism evidence="2 3">
    <name type="scientific">Vanrija pseudolonga</name>
    <dbReference type="NCBI Taxonomy" id="143232"/>
    <lineage>
        <taxon>Eukaryota</taxon>
        <taxon>Fungi</taxon>
        <taxon>Dikarya</taxon>
        <taxon>Basidiomycota</taxon>
        <taxon>Agaricomycotina</taxon>
        <taxon>Tremellomycetes</taxon>
        <taxon>Trichosporonales</taxon>
        <taxon>Trichosporonaceae</taxon>
        <taxon>Vanrija</taxon>
    </lineage>
</organism>
<dbReference type="GeneID" id="87810317"/>
<evidence type="ECO:0000256" key="1">
    <source>
        <dbReference type="SAM" id="SignalP"/>
    </source>
</evidence>
<name>A0AAF1BSK5_9TREE</name>
<evidence type="ECO:0000313" key="3">
    <source>
        <dbReference type="Proteomes" id="UP000827549"/>
    </source>
</evidence>
<accession>A0AAF1BSK5</accession>
<protein>
    <submittedName>
        <fullName evidence="2">Uncharacterized protein</fullName>
    </submittedName>
</protein>
<dbReference type="AlphaFoldDB" id="A0AAF1BSK5"/>
<gene>
    <name evidence="2" type="ORF">LOC62_05G007143</name>
</gene>
<evidence type="ECO:0000313" key="2">
    <source>
        <dbReference type="EMBL" id="WOO83623.1"/>
    </source>
</evidence>
<feature type="chain" id="PRO_5042008716" evidence="1">
    <location>
        <begin position="24"/>
        <end position="70"/>
    </location>
</feature>
<keyword evidence="3" id="KW-1185">Reference proteome</keyword>
<dbReference type="RefSeq" id="XP_062629649.1">
    <property type="nucleotide sequence ID" value="XM_062773665.1"/>
</dbReference>
<keyword evidence="1" id="KW-0732">Signal</keyword>
<dbReference type="Proteomes" id="UP000827549">
    <property type="component" value="Chromosome 5"/>
</dbReference>
<sequence>MTDDHSALAPLALALLPLLSSSAELTPSRAATALAALLSVGSLAEMLHAPEAALDAFRSWVASSLTAYIY</sequence>
<reference evidence="2" key="1">
    <citation type="submission" date="2023-10" db="EMBL/GenBank/DDBJ databases">
        <authorList>
            <person name="Noh H."/>
        </authorList>
    </citation>
    <scope>NUCLEOTIDE SEQUENCE</scope>
    <source>
        <strain evidence="2">DUCC4014</strain>
    </source>
</reference>
<dbReference type="EMBL" id="CP086718">
    <property type="protein sequence ID" value="WOO83623.1"/>
    <property type="molecule type" value="Genomic_DNA"/>
</dbReference>